<dbReference type="Gene3D" id="1.10.10.10">
    <property type="entry name" value="Winged helix-like DNA-binding domain superfamily/Winged helix DNA-binding domain"/>
    <property type="match status" value="1"/>
</dbReference>
<dbReference type="InterPro" id="IPR036388">
    <property type="entry name" value="WH-like_DNA-bd_sf"/>
</dbReference>
<dbReference type="PANTHER" id="PTHR18964">
    <property type="entry name" value="ROK (REPRESSOR, ORF, KINASE) FAMILY"/>
    <property type="match status" value="1"/>
</dbReference>
<dbReference type="PANTHER" id="PTHR18964:SF149">
    <property type="entry name" value="BIFUNCTIONAL UDP-N-ACETYLGLUCOSAMINE 2-EPIMERASE_N-ACETYLMANNOSAMINE KINASE"/>
    <property type="match status" value="1"/>
</dbReference>
<dbReference type="AlphaFoldDB" id="A0A3A4B1M0"/>
<dbReference type="RefSeq" id="WP_119924609.1">
    <property type="nucleotide sequence ID" value="NZ_QZEY01000001.1"/>
</dbReference>
<proteinExistence type="inferred from homology"/>
<evidence type="ECO:0000259" key="2">
    <source>
        <dbReference type="Pfam" id="PF09339"/>
    </source>
</evidence>
<reference evidence="3 4" key="1">
    <citation type="submission" date="2018-09" db="EMBL/GenBank/DDBJ databases">
        <title>YIM 75507 draft genome.</title>
        <authorList>
            <person name="Tang S."/>
            <person name="Feng Y."/>
        </authorList>
    </citation>
    <scope>NUCLEOTIDE SEQUENCE [LARGE SCALE GENOMIC DNA]</scope>
    <source>
        <strain evidence="3 4">YIM 75507</strain>
    </source>
</reference>
<dbReference type="CDD" id="cd23763">
    <property type="entry name" value="ASKHA_ATPase_ROK"/>
    <property type="match status" value="1"/>
</dbReference>
<comment type="caution">
    <text evidence="3">The sequence shown here is derived from an EMBL/GenBank/DDBJ whole genome shotgun (WGS) entry which is preliminary data.</text>
</comment>
<dbReference type="GO" id="GO:0003677">
    <property type="term" value="F:DNA binding"/>
    <property type="evidence" value="ECO:0007669"/>
    <property type="project" value="InterPro"/>
</dbReference>
<feature type="domain" description="HTH iclR-type" evidence="2">
    <location>
        <begin position="16"/>
        <end position="62"/>
    </location>
</feature>
<accession>A0A3A4B1M0</accession>
<dbReference type="SUPFAM" id="SSF53067">
    <property type="entry name" value="Actin-like ATPase domain"/>
    <property type="match status" value="1"/>
</dbReference>
<dbReference type="InterPro" id="IPR000600">
    <property type="entry name" value="ROK"/>
</dbReference>
<evidence type="ECO:0000313" key="3">
    <source>
        <dbReference type="EMBL" id="RJL35635.1"/>
    </source>
</evidence>
<name>A0A3A4B1M0_9ACTN</name>
<dbReference type="Pfam" id="PF00480">
    <property type="entry name" value="ROK"/>
    <property type="match status" value="2"/>
</dbReference>
<keyword evidence="4" id="KW-1185">Reference proteome</keyword>
<dbReference type="GO" id="GO:0006355">
    <property type="term" value="P:regulation of DNA-templated transcription"/>
    <property type="evidence" value="ECO:0007669"/>
    <property type="project" value="InterPro"/>
</dbReference>
<evidence type="ECO:0000256" key="1">
    <source>
        <dbReference type="ARBA" id="ARBA00006479"/>
    </source>
</evidence>
<dbReference type="InterPro" id="IPR043129">
    <property type="entry name" value="ATPase_NBD"/>
</dbReference>
<sequence length="384" mass="40335">MARLIGGDLSRLRQLNALSAIRALRESGPLTLSALADRTGLSRPSTKEVTDELVALGWVEEVPPSPGTMGRPARRYRFRAENGYLAGVDIGGHNVRVAVADLDGRILAEAKRPVPPETPLEERLSAIEHAVSMCLDLGGIAMADLWTIAVGTTGTLRPDGSIAYSVAIPSWTGLDLGARLRAMFPCEVLVENDSRLAALGESRRGAARGASDVVFLHLGLGMGAGLIIGGRVHQGFGGAAGEIVVLPEARWLEATEHLNTCAVVPPGTPLEHAAGHTLAAARSGDPVALEAVERYTDDVAIGAAALALILDPQIIVLGGGFSRSADVLLPPLRERLERRCIRMPALAASDLGDECVVIGAIDYAAEHLESRLFTPDAGALPLPR</sequence>
<gene>
    <name evidence="3" type="ORF">D5H75_02275</name>
</gene>
<dbReference type="Proteomes" id="UP000265768">
    <property type="component" value="Unassembled WGS sequence"/>
</dbReference>
<dbReference type="Gene3D" id="3.30.420.40">
    <property type="match status" value="2"/>
</dbReference>
<dbReference type="InterPro" id="IPR005471">
    <property type="entry name" value="Tscrpt_reg_IclR_N"/>
</dbReference>
<dbReference type="InterPro" id="IPR036390">
    <property type="entry name" value="WH_DNA-bd_sf"/>
</dbReference>
<dbReference type="Pfam" id="PF09339">
    <property type="entry name" value="HTH_IclR"/>
    <property type="match status" value="1"/>
</dbReference>
<organism evidence="3 4">
    <name type="scientific">Bailinhaonella thermotolerans</name>
    <dbReference type="NCBI Taxonomy" id="1070861"/>
    <lineage>
        <taxon>Bacteria</taxon>
        <taxon>Bacillati</taxon>
        <taxon>Actinomycetota</taxon>
        <taxon>Actinomycetes</taxon>
        <taxon>Streptosporangiales</taxon>
        <taxon>Streptosporangiaceae</taxon>
        <taxon>Bailinhaonella</taxon>
    </lineage>
</organism>
<dbReference type="SUPFAM" id="SSF46785">
    <property type="entry name" value="Winged helix' DNA-binding domain"/>
    <property type="match status" value="1"/>
</dbReference>
<evidence type="ECO:0000313" key="4">
    <source>
        <dbReference type="Proteomes" id="UP000265768"/>
    </source>
</evidence>
<dbReference type="EMBL" id="QZEY01000001">
    <property type="protein sequence ID" value="RJL35635.1"/>
    <property type="molecule type" value="Genomic_DNA"/>
</dbReference>
<dbReference type="OrthoDB" id="37575at2"/>
<comment type="similarity">
    <text evidence="1">Belongs to the ROK (NagC/XylR) family.</text>
</comment>
<protein>
    <submittedName>
        <fullName evidence="3">ROK family transcriptional regulator</fullName>
    </submittedName>
</protein>